<feature type="region of interest" description="Disordered" evidence="1">
    <location>
        <begin position="31"/>
        <end position="64"/>
    </location>
</feature>
<protein>
    <submittedName>
        <fullName evidence="2">Uncharacterized protein</fullName>
    </submittedName>
</protein>
<organism evidence="2 3">
    <name type="scientific">Trichoderma longibrachiatum ATCC 18648</name>
    <dbReference type="NCBI Taxonomy" id="983965"/>
    <lineage>
        <taxon>Eukaryota</taxon>
        <taxon>Fungi</taxon>
        <taxon>Dikarya</taxon>
        <taxon>Ascomycota</taxon>
        <taxon>Pezizomycotina</taxon>
        <taxon>Sordariomycetes</taxon>
        <taxon>Hypocreomycetidae</taxon>
        <taxon>Hypocreales</taxon>
        <taxon>Hypocreaceae</taxon>
        <taxon>Trichoderma</taxon>
    </lineage>
</organism>
<proteinExistence type="predicted"/>
<sequence>MHKVKESGAMPALTGQQQGLVTARASIPCPRSRSNRGPCIRKPNSTWQKTSFSSPARQPGIISWGQDTQGGCQGSWLVARQDLCATSREEVRAQERRLPTPAADRREEASAVIGRQLCKRRKTGCYSRCTMMLRTPQFFSSFGRDSCRALKPINAILS</sequence>
<keyword evidence="3" id="KW-1185">Reference proteome</keyword>
<evidence type="ECO:0000313" key="2">
    <source>
        <dbReference type="EMBL" id="PTB72888.1"/>
    </source>
</evidence>
<dbReference type="AlphaFoldDB" id="A0A2T4BUB4"/>
<reference evidence="2 3" key="1">
    <citation type="submission" date="2016-07" db="EMBL/GenBank/DDBJ databases">
        <title>Multiple horizontal gene transfer events from other fungi enriched the ability of initially mycotrophic Trichoderma (Ascomycota) to feed on dead plant biomass.</title>
        <authorList>
            <consortium name="DOE Joint Genome Institute"/>
            <person name="Aerts A."/>
            <person name="Atanasova L."/>
            <person name="Chenthamara K."/>
            <person name="Zhang J."/>
            <person name="Grujic M."/>
            <person name="Henrissat B."/>
            <person name="Kuo A."/>
            <person name="Salamov A."/>
            <person name="Lipzen A."/>
            <person name="Labutti K."/>
            <person name="Barry K."/>
            <person name="Miao Y."/>
            <person name="Rahimi M.J."/>
            <person name="Shen Q."/>
            <person name="Grigoriev I.V."/>
            <person name="Kubicek C.P."/>
            <person name="Druzhinina I.S."/>
        </authorList>
    </citation>
    <scope>NUCLEOTIDE SEQUENCE [LARGE SCALE GENOMIC DNA]</scope>
    <source>
        <strain evidence="2 3">ATCC 18648</strain>
    </source>
</reference>
<gene>
    <name evidence="2" type="ORF">M440DRAFT_154753</name>
</gene>
<dbReference type="EMBL" id="KZ679140">
    <property type="protein sequence ID" value="PTB72888.1"/>
    <property type="molecule type" value="Genomic_DNA"/>
</dbReference>
<dbReference type="Proteomes" id="UP000240760">
    <property type="component" value="Unassembled WGS sequence"/>
</dbReference>
<feature type="compositionally biased region" description="Polar residues" evidence="1">
    <location>
        <begin position="43"/>
        <end position="56"/>
    </location>
</feature>
<evidence type="ECO:0000313" key="3">
    <source>
        <dbReference type="Proteomes" id="UP000240760"/>
    </source>
</evidence>
<evidence type="ECO:0000256" key="1">
    <source>
        <dbReference type="SAM" id="MobiDB-lite"/>
    </source>
</evidence>
<accession>A0A2T4BUB4</accession>
<name>A0A2T4BUB4_TRILO</name>